<dbReference type="InterPro" id="IPR005519">
    <property type="entry name" value="Acid_phosphat_B-like"/>
</dbReference>
<evidence type="ECO:0008006" key="4">
    <source>
        <dbReference type="Google" id="ProtNLM"/>
    </source>
</evidence>
<dbReference type="EMBL" id="MLFT02000009">
    <property type="protein sequence ID" value="PHT39134.1"/>
    <property type="molecule type" value="Genomic_DNA"/>
</dbReference>
<reference evidence="3" key="2">
    <citation type="journal article" date="2017" name="J. Anim. Genet.">
        <title>Multiple reference genome sequences of hot pepper reveal the massive evolution of plant disease resistance genes by retroduplication.</title>
        <authorList>
            <person name="Kim S."/>
            <person name="Park J."/>
            <person name="Yeom S.-I."/>
            <person name="Kim Y.-M."/>
            <person name="Seo E."/>
            <person name="Kim K.-T."/>
            <person name="Kim M.-S."/>
            <person name="Lee J.M."/>
            <person name="Cheong K."/>
            <person name="Shin H.-S."/>
            <person name="Kim S.-B."/>
            <person name="Han K."/>
            <person name="Lee J."/>
            <person name="Park M."/>
            <person name="Lee H.-A."/>
            <person name="Lee H.-Y."/>
            <person name="Lee Y."/>
            <person name="Oh S."/>
            <person name="Lee J.H."/>
            <person name="Choi E."/>
            <person name="Choi E."/>
            <person name="Lee S.E."/>
            <person name="Jeon J."/>
            <person name="Kim H."/>
            <person name="Choi G."/>
            <person name="Song H."/>
            <person name="Lee J."/>
            <person name="Lee S.-C."/>
            <person name="Kwon J.-K."/>
            <person name="Lee H.-Y."/>
            <person name="Koo N."/>
            <person name="Hong Y."/>
            <person name="Kim R.W."/>
            <person name="Kang W.-H."/>
            <person name="Huh J.H."/>
            <person name="Kang B.-C."/>
            <person name="Yang T.-J."/>
            <person name="Lee Y.-H."/>
            <person name="Bennetzen J.L."/>
            <person name="Choi D."/>
        </authorList>
    </citation>
    <scope>NUCLEOTIDE SEQUENCE [LARGE SCALE GENOMIC DNA]</scope>
    <source>
        <strain evidence="3">cv. PBC81</strain>
    </source>
</reference>
<name>A0A2G2W1N3_CAPBA</name>
<dbReference type="OrthoDB" id="59415at2759"/>
<evidence type="ECO:0000256" key="1">
    <source>
        <dbReference type="ARBA" id="ARBA00022729"/>
    </source>
</evidence>
<dbReference type="InterPro" id="IPR036412">
    <property type="entry name" value="HAD-like_sf"/>
</dbReference>
<protein>
    <recommendedName>
        <fullName evidence="4">Acid phosphatase 1</fullName>
    </recommendedName>
</protein>
<comment type="caution">
    <text evidence="2">The sequence shown here is derived from an EMBL/GenBank/DDBJ whole genome shotgun (WGS) entry which is preliminary data.</text>
</comment>
<organism evidence="2 3">
    <name type="scientific">Capsicum baccatum</name>
    <name type="common">Peruvian pepper</name>
    <dbReference type="NCBI Taxonomy" id="33114"/>
    <lineage>
        <taxon>Eukaryota</taxon>
        <taxon>Viridiplantae</taxon>
        <taxon>Streptophyta</taxon>
        <taxon>Embryophyta</taxon>
        <taxon>Tracheophyta</taxon>
        <taxon>Spermatophyta</taxon>
        <taxon>Magnoliopsida</taxon>
        <taxon>eudicotyledons</taxon>
        <taxon>Gunneridae</taxon>
        <taxon>Pentapetalae</taxon>
        <taxon>asterids</taxon>
        <taxon>lamiids</taxon>
        <taxon>Solanales</taxon>
        <taxon>Solanaceae</taxon>
        <taxon>Solanoideae</taxon>
        <taxon>Capsiceae</taxon>
        <taxon>Capsicum</taxon>
    </lineage>
</organism>
<dbReference type="SUPFAM" id="SSF56784">
    <property type="entry name" value="HAD-like"/>
    <property type="match status" value="1"/>
</dbReference>
<dbReference type="Pfam" id="PF03767">
    <property type="entry name" value="Acid_phosphat_B"/>
    <property type="match status" value="1"/>
</dbReference>
<dbReference type="STRING" id="33114.A0A2G2W1N3"/>
<keyword evidence="3" id="KW-1185">Reference proteome</keyword>
<dbReference type="PANTHER" id="PTHR31284:SF24">
    <property type="entry name" value="ACID PHOSPHATASE"/>
    <property type="match status" value="1"/>
</dbReference>
<gene>
    <name evidence="2" type="ORF">CQW23_22707</name>
</gene>
<accession>A0A2G2W1N3</accession>
<sequence length="211" mass="24303">MNVELHNIRNYQAVPQECIAYIGKYMTSTQYQVDSERTISECILHLTTNCILEKDGKDSWIFDIDDTLLSSVPYYKKNGFGGNKPNETALEDWMSQGKGTALKHSLKLFNHLKELGVQIFLVSSRKEHLRSATVDNLVHVGFYGWKELILRLLTFAPVLPHHRPRSRLREMCSDSNNEFPFYHASEMHPFPNLHTSMNPTACRLIDFLALC</sequence>
<evidence type="ECO:0000313" key="3">
    <source>
        <dbReference type="Proteomes" id="UP000224567"/>
    </source>
</evidence>
<dbReference type="InterPro" id="IPR023214">
    <property type="entry name" value="HAD_sf"/>
</dbReference>
<proteinExistence type="predicted"/>
<dbReference type="AlphaFoldDB" id="A0A2G2W1N3"/>
<reference evidence="2 3" key="1">
    <citation type="journal article" date="2017" name="Genome Biol.">
        <title>New reference genome sequences of hot pepper reveal the massive evolution of plant disease-resistance genes by retroduplication.</title>
        <authorList>
            <person name="Kim S."/>
            <person name="Park J."/>
            <person name="Yeom S.I."/>
            <person name="Kim Y.M."/>
            <person name="Seo E."/>
            <person name="Kim K.T."/>
            <person name="Kim M.S."/>
            <person name="Lee J.M."/>
            <person name="Cheong K."/>
            <person name="Shin H.S."/>
            <person name="Kim S.B."/>
            <person name="Han K."/>
            <person name="Lee J."/>
            <person name="Park M."/>
            <person name="Lee H.A."/>
            <person name="Lee H.Y."/>
            <person name="Lee Y."/>
            <person name="Oh S."/>
            <person name="Lee J.H."/>
            <person name="Choi E."/>
            <person name="Choi E."/>
            <person name="Lee S.E."/>
            <person name="Jeon J."/>
            <person name="Kim H."/>
            <person name="Choi G."/>
            <person name="Song H."/>
            <person name="Lee J."/>
            <person name="Lee S.C."/>
            <person name="Kwon J.K."/>
            <person name="Lee H.Y."/>
            <person name="Koo N."/>
            <person name="Hong Y."/>
            <person name="Kim R.W."/>
            <person name="Kang W.H."/>
            <person name="Huh J.H."/>
            <person name="Kang B.C."/>
            <person name="Yang T.J."/>
            <person name="Lee Y.H."/>
            <person name="Bennetzen J.L."/>
            <person name="Choi D."/>
        </authorList>
    </citation>
    <scope>NUCLEOTIDE SEQUENCE [LARGE SCALE GENOMIC DNA]</scope>
    <source>
        <strain evidence="3">cv. PBC81</strain>
    </source>
</reference>
<keyword evidence="1" id="KW-0732">Signal</keyword>
<dbReference type="Gene3D" id="3.40.50.1000">
    <property type="entry name" value="HAD superfamily/HAD-like"/>
    <property type="match status" value="1"/>
</dbReference>
<dbReference type="PANTHER" id="PTHR31284">
    <property type="entry name" value="ACID PHOSPHATASE-LIKE PROTEIN"/>
    <property type="match status" value="1"/>
</dbReference>
<dbReference type="Proteomes" id="UP000224567">
    <property type="component" value="Unassembled WGS sequence"/>
</dbReference>
<evidence type="ECO:0000313" key="2">
    <source>
        <dbReference type="EMBL" id="PHT39134.1"/>
    </source>
</evidence>